<proteinExistence type="predicted"/>
<dbReference type="GO" id="GO:0042597">
    <property type="term" value="C:periplasmic space"/>
    <property type="evidence" value="ECO:0007669"/>
    <property type="project" value="UniProtKB-ARBA"/>
</dbReference>
<dbReference type="GO" id="GO:0015833">
    <property type="term" value="P:peptide transport"/>
    <property type="evidence" value="ECO:0007669"/>
    <property type="project" value="TreeGrafter"/>
</dbReference>
<dbReference type="RefSeq" id="WP_188710541.1">
    <property type="nucleotide sequence ID" value="NZ_BMHO01000001.1"/>
</dbReference>
<feature type="chain" id="PRO_5038669587" evidence="1">
    <location>
        <begin position="28"/>
        <end position="513"/>
    </location>
</feature>
<dbReference type="InterPro" id="IPR039424">
    <property type="entry name" value="SBP_5"/>
</dbReference>
<reference evidence="3" key="2">
    <citation type="submission" date="2020-09" db="EMBL/GenBank/DDBJ databases">
        <authorList>
            <person name="Sun Q."/>
            <person name="Zhou Y."/>
        </authorList>
    </citation>
    <scope>NUCLEOTIDE SEQUENCE</scope>
    <source>
        <strain evidence="3">CGMCC 1.15152</strain>
    </source>
</reference>
<evidence type="ECO:0000313" key="3">
    <source>
        <dbReference type="EMBL" id="GGD26198.1"/>
    </source>
</evidence>
<protein>
    <submittedName>
        <fullName evidence="3">Peptide ABC transporter substrate-binding protein</fullName>
    </submittedName>
</protein>
<organism evidence="3 4">
    <name type="scientific">Microbacterium faecale</name>
    <dbReference type="NCBI Taxonomy" id="1804630"/>
    <lineage>
        <taxon>Bacteria</taxon>
        <taxon>Bacillati</taxon>
        <taxon>Actinomycetota</taxon>
        <taxon>Actinomycetes</taxon>
        <taxon>Micrococcales</taxon>
        <taxon>Microbacteriaceae</taxon>
        <taxon>Microbacterium</taxon>
    </lineage>
</organism>
<keyword evidence="1" id="KW-0732">Signal</keyword>
<dbReference type="PANTHER" id="PTHR30290">
    <property type="entry name" value="PERIPLASMIC BINDING COMPONENT OF ABC TRANSPORTER"/>
    <property type="match status" value="1"/>
</dbReference>
<dbReference type="InterPro" id="IPR000914">
    <property type="entry name" value="SBP_5_dom"/>
</dbReference>
<dbReference type="PIRSF" id="PIRSF002741">
    <property type="entry name" value="MppA"/>
    <property type="match status" value="1"/>
</dbReference>
<dbReference type="PROSITE" id="PS51257">
    <property type="entry name" value="PROKAR_LIPOPROTEIN"/>
    <property type="match status" value="1"/>
</dbReference>
<dbReference type="Proteomes" id="UP000633205">
    <property type="component" value="Unassembled WGS sequence"/>
</dbReference>
<feature type="signal peptide" evidence="1">
    <location>
        <begin position="1"/>
        <end position="27"/>
    </location>
</feature>
<accession>A0A916Y103</accession>
<name>A0A916Y103_9MICO</name>
<dbReference type="AlphaFoldDB" id="A0A916Y103"/>
<evidence type="ECO:0000313" key="4">
    <source>
        <dbReference type="Proteomes" id="UP000633205"/>
    </source>
</evidence>
<dbReference type="GO" id="GO:0043190">
    <property type="term" value="C:ATP-binding cassette (ABC) transporter complex"/>
    <property type="evidence" value="ECO:0007669"/>
    <property type="project" value="InterPro"/>
</dbReference>
<dbReference type="Pfam" id="PF00496">
    <property type="entry name" value="SBP_bac_5"/>
    <property type="match status" value="1"/>
</dbReference>
<feature type="domain" description="Solute-binding protein family 5" evidence="2">
    <location>
        <begin position="82"/>
        <end position="420"/>
    </location>
</feature>
<dbReference type="EMBL" id="BMHO01000001">
    <property type="protein sequence ID" value="GGD26198.1"/>
    <property type="molecule type" value="Genomic_DNA"/>
</dbReference>
<reference evidence="3" key="1">
    <citation type="journal article" date="2014" name="Int. J. Syst. Evol. Microbiol.">
        <title>Complete genome sequence of Corynebacterium casei LMG S-19264T (=DSM 44701T), isolated from a smear-ripened cheese.</title>
        <authorList>
            <consortium name="US DOE Joint Genome Institute (JGI-PGF)"/>
            <person name="Walter F."/>
            <person name="Albersmeier A."/>
            <person name="Kalinowski J."/>
            <person name="Ruckert C."/>
        </authorList>
    </citation>
    <scope>NUCLEOTIDE SEQUENCE</scope>
    <source>
        <strain evidence="3">CGMCC 1.15152</strain>
    </source>
</reference>
<dbReference type="SUPFAM" id="SSF53850">
    <property type="entry name" value="Periplasmic binding protein-like II"/>
    <property type="match status" value="1"/>
</dbReference>
<dbReference type="Gene3D" id="3.10.105.10">
    <property type="entry name" value="Dipeptide-binding Protein, Domain 3"/>
    <property type="match status" value="1"/>
</dbReference>
<dbReference type="InterPro" id="IPR030678">
    <property type="entry name" value="Peptide/Ni-bd"/>
</dbReference>
<gene>
    <name evidence="3" type="ORF">GCM10010915_02790</name>
</gene>
<sequence>MSHRTKFAAVVAGGLITALALSGCANPAASPGDADSDDETELRLGVVTQLSSFAPWEASWANQSPYLQAVYDTLLRTDADGTVVPGLATEWSWDDSRTALTLTLRDGVEFSDGTALTAQVAADNLTRFRDGTSENAAFLSGMTAAEAPDDTTLVVTLEAPDPALPVYLSQNAGLVGAPAMFDAEDAQTSPIGSGPYTLDAGESVVGSKYVFDANPDYWDAESVHYDEIEMTFYGDPTALMNAVKGGQVDAANTQSPTQGADAEAAGFTVQNYEQNWTGFLLSDRDGAVNEAIGDVRVRQAFNHALDREGLLEALAGGLGTTTTQVFSPNSAAYDAELDERYPYDPEKATELLADAGYPDGFTLVMPSNDFVPESEFAIYAEQLGAVGIDVEWESTGDDLFGRMLGGDWAAFSFVLQIDPTPWQTIQFSMLPESTWNVFQASDPEMLELAETVRASEGAEADAAAKALNEYIVEQAWYAPIYRPYSAFITNADTEAVVQSDNAVPYLWNITPAN</sequence>
<evidence type="ECO:0000256" key="1">
    <source>
        <dbReference type="SAM" id="SignalP"/>
    </source>
</evidence>
<keyword evidence="4" id="KW-1185">Reference proteome</keyword>
<evidence type="ECO:0000259" key="2">
    <source>
        <dbReference type="Pfam" id="PF00496"/>
    </source>
</evidence>
<dbReference type="GO" id="GO:1904680">
    <property type="term" value="F:peptide transmembrane transporter activity"/>
    <property type="evidence" value="ECO:0007669"/>
    <property type="project" value="TreeGrafter"/>
</dbReference>
<dbReference type="Gene3D" id="3.40.190.10">
    <property type="entry name" value="Periplasmic binding protein-like II"/>
    <property type="match status" value="1"/>
</dbReference>
<comment type="caution">
    <text evidence="3">The sequence shown here is derived from an EMBL/GenBank/DDBJ whole genome shotgun (WGS) entry which is preliminary data.</text>
</comment>